<dbReference type="InterPro" id="IPR041490">
    <property type="entry name" value="KstR2_TetR_C"/>
</dbReference>
<evidence type="ECO:0000313" key="5">
    <source>
        <dbReference type="Proteomes" id="UP000703038"/>
    </source>
</evidence>
<evidence type="ECO:0000256" key="2">
    <source>
        <dbReference type="PROSITE-ProRule" id="PRU00335"/>
    </source>
</evidence>
<keyword evidence="5" id="KW-1185">Reference proteome</keyword>
<organism evidence="4 5">
    <name type="scientific">Rhodococcoides corynebacterioides</name>
    <dbReference type="NCBI Taxonomy" id="53972"/>
    <lineage>
        <taxon>Bacteria</taxon>
        <taxon>Bacillati</taxon>
        <taxon>Actinomycetota</taxon>
        <taxon>Actinomycetes</taxon>
        <taxon>Mycobacteriales</taxon>
        <taxon>Nocardiaceae</taxon>
        <taxon>Rhodococcoides</taxon>
    </lineage>
</organism>
<accession>A0ABS2KXA0</accession>
<dbReference type="PROSITE" id="PS50977">
    <property type="entry name" value="HTH_TETR_2"/>
    <property type="match status" value="1"/>
</dbReference>
<dbReference type="EMBL" id="JAFBBK010000001">
    <property type="protein sequence ID" value="MBM7416560.1"/>
    <property type="molecule type" value="Genomic_DNA"/>
</dbReference>
<dbReference type="PANTHER" id="PTHR30055:SF237">
    <property type="entry name" value="TRANSCRIPTIONAL REPRESSOR MCE3R"/>
    <property type="match status" value="1"/>
</dbReference>
<dbReference type="Pfam" id="PF17932">
    <property type="entry name" value="TetR_C_24"/>
    <property type="match status" value="1"/>
</dbReference>
<dbReference type="PANTHER" id="PTHR30055">
    <property type="entry name" value="HTH-TYPE TRANSCRIPTIONAL REGULATOR RUTR"/>
    <property type="match status" value="1"/>
</dbReference>
<name>A0ABS2KXA0_9NOCA</name>
<dbReference type="SUPFAM" id="SSF46689">
    <property type="entry name" value="Homeodomain-like"/>
    <property type="match status" value="1"/>
</dbReference>
<protein>
    <submittedName>
        <fullName evidence="4">AcrR family transcriptional regulator</fullName>
    </submittedName>
</protein>
<dbReference type="Pfam" id="PF00440">
    <property type="entry name" value="TetR_N"/>
    <property type="match status" value="1"/>
</dbReference>
<dbReference type="Gene3D" id="1.10.10.60">
    <property type="entry name" value="Homeodomain-like"/>
    <property type="match status" value="1"/>
</dbReference>
<dbReference type="InterPro" id="IPR050109">
    <property type="entry name" value="HTH-type_TetR-like_transc_reg"/>
</dbReference>
<evidence type="ECO:0000313" key="4">
    <source>
        <dbReference type="EMBL" id="MBM7416560.1"/>
    </source>
</evidence>
<dbReference type="Gene3D" id="1.10.357.10">
    <property type="entry name" value="Tetracycline Repressor, domain 2"/>
    <property type="match status" value="1"/>
</dbReference>
<feature type="DNA-binding region" description="H-T-H motif" evidence="2">
    <location>
        <begin position="42"/>
        <end position="61"/>
    </location>
</feature>
<gene>
    <name evidence="4" type="ORF">JOE42_003293</name>
</gene>
<evidence type="ECO:0000259" key="3">
    <source>
        <dbReference type="PROSITE" id="PS50977"/>
    </source>
</evidence>
<comment type="caution">
    <text evidence="4">The sequence shown here is derived from an EMBL/GenBank/DDBJ whole genome shotgun (WGS) entry which is preliminary data.</text>
</comment>
<keyword evidence="1 2" id="KW-0238">DNA-binding</keyword>
<sequence>MVNRIAAGSASTERSRMKAERRSALVDAAAVLVAERGYHGLRLEDLGAAVGISGPAVYRHFPNKEAVLVELLVGISEYLHAGGEEVLARGSAPLPTLHELVAFHLDFAMTSPRLIEIQFRDLANLPTDAQRSVRSLQRRYVEIWVRTLRELDSDCSEDDARVQAHAAFGLLNSTPQSMGRVPASLLRHRLSTMALTALGIDPASSTITSAPTSEETA</sequence>
<dbReference type="InterPro" id="IPR001647">
    <property type="entry name" value="HTH_TetR"/>
</dbReference>
<evidence type="ECO:0000256" key="1">
    <source>
        <dbReference type="ARBA" id="ARBA00023125"/>
    </source>
</evidence>
<dbReference type="InterPro" id="IPR009057">
    <property type="entry name" value="Homeodomain-like_sf"/>
</dbReference>
<dbReference type="InterPro" id="IPR036271">
    <property type="entry name" value="Tet_transcr_reg_TetR-rel_C_sf"/>
</dbReference>
<reference evidence="4 5" key="1">
    <citation type="submission" date="2021-01" db="EMBL/GenBank/DDBJ databases">
        <title>Genomics of switchgrass bacterial isolates.</title>
        <authorList>
            <person name="Shade A."/>
        </authorList>
    </citation>
    <scope>NUCLEOTIDE SEQUENCE [LARGE SCALE GENOMIC DNA]</scope>
    <source>
        <strain evidence="4 5">PvP111</strain>
    </source>
</reference>
<dbReference type="SUPFAM" id="SSF48498">
    <property type="entry name" value="Tetracyclin repressor-like, C-terminal domain"/>
    <property type="match status" value="1"/>
</dbReference>
<proteinExistence type="predicted"/>
<feature type="domain" description="HTH tetR-type" evidence="3">
    <location>
        <begin position="19"/>
        <end position="79"/>
    </location>
</feature>
<dbReference type="PRINTS" id="PR00455">
    <property type="entry name" value="HTHTETR"/>
</dbReference>
<dbReference type="Proteomes" id="UP000703038">
    <property type="component" value="Unassembled WGS sequence"/>
</dbReference>